<dbReference type="PROSITE" id="PS00107">
    <property type="entry name" value="PROTEIN_KINASE_ATP"/>
    <property type="match status" value="1"/>
</dbReference>
<dbReference type="GO" id="GO:0004674">
    <property type="term" value="F:protein serine/threonine kinase activity"/>
    <property type="evidence" value="ECO:0007669"/>
    <property type="project" value="UniProtKB-KW"/>
</dbReference>
<proteinExistence type="predicted"/>
<evidence type="ECO:0000256" key="2">
    <source>
        <dbReference type="ARBA" id="ARBA00022527"/>
    </source>
</evidence>
<keyword evidence="11" id="KW-0812">Transmembrane</keyword>
<dbReference type="SMART" id="SM00740">
    <property type="entry name" value="PASTA"/>
    <property type="match status" value="3"/>
</dbReference>
<dbReference type="GO" id="GO:0045717">
    <property type="term" value="P:negative regulation of fatty acid biosynthetic process"/>
    <property type="evidence" value="ECO:0007669"/>
    <property type="project" value="UniProtKB-ARBA"/>
</dbReference>
<dbReference type="Gene3D" id="3.30.200.20">
    <property type="entry name" value="Phosphorylase Kinase, domain 1"/>
    <property type="match status" value="1"/>
</dbReference>
<keyword evidence="11" id="KW-0472">Membrane</keyword>
<dbReference type="Gene3D" id="1.10.510.10">
    <property type="entry name" value="Transferase(Phosphotransferase) domain 1"/>
    <property type="match status" value="1"/>
</dbReference>
<dbReference type="KEGG" id="cok:COCCU_00230"/>
<evidence type="ECO:0000256" key="11">
    <source>
        <dbReference type="SAM" id="Phobius"/>
    </source>
</evidence>
<evidence type="ECO:0000256" key="5">
    <source>
        <dbReference type="ARBA" id="ARBA00022741"/>
    </source>
</evidence>
<keyword evidence="3 14" id="KW-0808">Transferase</keyword>
<evidence type="ECO:0000256" key="4">
    <source>
        <dbReference type="ARBA" id="ARBA00022737"/>
    </source>
</evidence>
<keyword evidence="7 10" id="KW-0067">ATP-binding</keyword>
<dbReference type="InterPro" id="IPR011009">
    <property type="entry name" value="Kinase-like_dom_sf"/>
</dbReference>
<keyword evidence="11" id="KW-1133">Transmembrane helix</keyword>
<dbReference type="InterPro" id="IPR000719">
    <property type="entry name" value="Prot_kinase_dom"/>
</dbReference>
<dbReference type="FunFam" id="1.10.510.10:FF:000021">
    <property type="entry name" value="Serine/threonine protein kinase"/>
    <property type="match status" value="1"/>
</dbReference>
<dbReference type="Gene3D" id="3.30.10.20">
    <property type="match status" value="4"/>
</dbReference>
<dbReference type="Pfam" id="PF03793">
    <property type="entry name" value="PASTA"/>
    <property type="match status" value="3"/>
</dbReference>
<evidence type="ECO:0000313" key="15">
    <source>
        <dbReference type="Proteomes" id="UP000424462"/>
    </source>
</evidence>
<dbReference type="CDD" id="cd06577">
    <property type="entry name" value="PASTA_pknB"/>
    <property type="match status" value="3"/>
</dbReference>
<evidence type="ECO:0000256" key="9">
    <source>
        <dbReference type="ARBA" id="ARBA00048679"/>
    </source>
</evidence>
<dbReference type="SMART" id="SM00220">
    <property type="entry name" value="S_TKc"/>
    <property type="match status" value="1"/>
</dbReference>
<evidence type="ECO:0000256" key="1">
    <source>
        <dbReference type="ARBA" id="ARBA00012513"/>
    </source>
</evidence>
<name>A0A6B8W3P1_9CORY</name>
<feature type="domain" description="Protein kinase" evidence="12">
    <location>
        <begin position="6"/>
        <end position="275"/>
    </location>
</feature>
<evidence type="ECO:0000256" key="3">
    <source>
        <dbReference type="ARBA" id="ARBA00022679"/>
    </source>
</evidence>
<reference evidence="14 15" key="1">
    <citation type="submission" date="2019-11" db="EMBL/GenBank/DDBJ databases">
        <title>Complete genome sequence of Corynebacterium kalinowskii 1959, a novel Corynebacterium species isolated from soil of a small paddock in Vilsendorf, Germany.</title>
        <authorList>
            <person name="Schaffert L."/>
            <person name="Ruwe M."/>
            <person name="Milse J."/>
            <person name="Hanuschka K."/>
            <person name="Ortseifen V."/>
            <person name="Droste J."/>
            <person name="Brandt D."/>
            <person name="Schlueter L."/>
            <person name="Kutter Y."/>
            <person name="Vinke S."/>
            <person name="Viehoefer P."/>
            <person name="Jacob L."/>
            <person name="Luebke N.-C."/>
            <person name="Schulte-Berndt E."/>
            <person name="Hain C."/>
            <person name="Linder M."/>
            <person name="Schmidt P."/>
            <person name="Wollenschlaeger L."/>
            <person name="Luttermann T."/>
            <person name="Thieme E."/>
            <person name="Hassa J."/>
            <person name="Haak M."/>
            <person name="Wittchen M."/>
            <person name="Mentz A."/>
            <person name="Persicke M."/>
            <person name="Busche T."/>
            <person name="Ruckert C."/>
        </authorList>
    </citation>
    <scope>NUCLEOTIDE SEQUENCE [LARGE SCALE GENOMIC DNA]</scope>
    <source>
        <strain evidence="14 15">2039</strain>
    </source>
</reference>
<feature type="transmembrane region" description="Helical" evidence="11">
    <location>
        <begin position="361"/>
        <end position="382"/>
    </location>
</feature>
<evidence type="ECO:0000259" key="12">
    <source>
        <dbReference type="PROSITE" id="PS50011"/>
    </source>
</evidence>
<gene>
    <name evidence="14" type="primary">pknB</name>
    <name evidence="14" type="ORF">COCCU_00230</name>
</gene>
<dbReference type="InterPro" id="IPR008271">
    <property type="entry name" value="Ser/Thr_kinase_AS"/>
</dbReference>
<organism evidence="14 15">
    <name type="scientific">Corynebacterium occultum</name>
    <dbReference type="NCBI Taxonomy" id="2675219"/>
    <lineage>
        <taxon>Bacteria</taxon>
        <taxon>Bacillati</taxon>
        <taxon>Actinomycetota</taxon>
        <taxon>Actinomycetes</taxon>
        <taxon>Mycobacteriales</taxon>
        <taxon>Corynebacteriaceae</taxon>
        <taxon>Corynebacterium</taxon>
    </lineage>
</organism>
<evidence type="ECO:0000313" key="14">
    <source>
        <dbReference type="EMBL" id="QGU06015.1"/>
    </source>
</evidence>
<keyword evidence="4" id="KW-0677">Repeat</keyword>
<keyword evidence="5 10" id="KW-0547">Nucleotide-binding</keyword>
<dbReference type="GO" id="GO:0106310">
    <property type="term" value="F:protein serine kinase activity"/>
    <property type="evidence" value="ECO:0007669"/>
    <property type="project" value="RHEA"/>
</dbReference>
<dbReference type="EC" id="2.7.11.1" evidence="1"/>
<comment type="catalytic activity">
    <reaction evidence="9">
        <text>L-seryl-[protein] + ATP = O-phospho-L-seryl-[protein] + ADP + H(+)</text>
        <dbReference type="Rhea" id="RHEA:17989"/>
        <dbReference type="Rhea" id="RHEA-COMP:9863"/>
        <dbReference type="Rhea" id="RHEA-COMP:11604"/>
        <dbReference type="ChEBI" id="CHEBI:15378"/>
        <dbReference type="ChEBI" id="CHEBI:29999"/>
        <dbReference type="ChEBI" id="CHEBI:30616"/>
        <dbReference type="ChEBI" id="CHEBI:83421"/>
        <dbReference type="ChEBI" id="CHEBI:456216"/>
        <dbReference type="EC" id="2.7.11.1"/>
    </reaction>
</comment>
<evidence type="ECO:0000256" key="8">
    <source>
        <dbReference type="ARBA" id="ARBA00047899"/>
    </source>
</evidence>
<dbReference type="Pfam" id="PF00069">
    <property type="entry name" value="Pkinase"/>
    <property type="match status" value="1"/>
</dbReference>
<dbReference type="GO" id="GO:0005524">
    <property type="term" value="F:ATP binding"/>
    <property type="evidence" value="ECO:0007669"/>
    <property type="project" value="UniProtKB-UniRule"/>
</dbReference>
<feature type="domain" description="PASTA" evidence="13">
    <location>
        <begin position="396"/>
        <end position="462"/>
    </location>
</feature>
<dbReference type="AlphaFoldDB" id="A0A6B8W3P1"/>
<dbReference type="SUPFAM" id="SSF56112">
    <property type="entry name" value="Protein kinase-like (PK-like)"/>
    <property type="match status" value="1"/>
</dbReference>
<dbReference type="FunFam" id="3.30.200.20:FF:000035">
    <property type="entry name" value="Serine/threonine protein kinase Stk1"/>
    <property type="match status" value="1"/>
</dbReference>
<dbReference type="PANTHER" id="PTHR43289:SF6">
    <property type="entry name" value="SERINE_THREONINE-PROTEIN KINASE NEKL-3"/>
    <property type="match status" value="1"/>
</dbReference>
<dbReference type="PANTHER" id="PTHR43289">
    <property type="entry name" value="MITOGEN-ACTIVATED PROTEIN KINASE KINASE KINASE 20-RELATED"/>
    <property type="match status" value="1"/>
</dbReference>
<evidence type="ECO:0000256" key="6">
    <source>
        <dbReference type="ARBA" id="ARBA00022777"/>
    </source>
</evidence>
<dbReference type="PROSITE" id="PS50011">
    <property type="entry name" value="PROTEIN_KINASE_DOM"/>
    <property type="match status" value="1"/>
</dbReference>
<keyword evidence="15" id="KW-1185">Reference proteome</keyword>
<feature type="binding site" evidence="10">
    <location>
        <position position="35"/>
    </location>
    <ligand>
        <name>ATP</name>
        <dbReference type="ChEBI" id="CHEBI:30616"/>
    </ligand>
</feature>
<keyword evidence="6 14" id="KW-0418">Kinase</keyword>
<comment type="catalytic activity">
    <reaction evidence="8">
        <text>L-threonyl-[protein] + ATP = O-phospho-L-threonyl-[protein] + ADP + H(+)</text>
        <dbReference type="Rhea" id="RHEA:46608"/>
        <dbReference type="Rhea" id="RHEA-COMP:11060"/>
        <dbReference type="Rhea" id="RHEA-COMP:11605"/>
        <dbReference type="ChEBI" id="CHEBI:15378"/>
        <dbReference type="ChEBI" id="CHEBI:30013"/>
        <dbReference type="ChEBI" id="CHEBI:30616"/>
        <dbReference type="ChEBI" id="CHEBI:61977"/>
        <dbReference type="ChEBI" id="CHEBI:456216"/>
        <dbReference type="EC" id="2.7.11.1"/>
    </reaction>
</comment>
<feature type="domain" description="PASTA" evidence="13">
    <location>
        <begin position="463"/>
        <end position="531"/>
    </location>
</feature>
<keyword evidence="2" id="KW-0723">Serine/threonine-protein kinase</keyword>
<evidence type="ECO:0000256" key="10">
    <source>
        <dbReference type="PROSITE-ProRule" id="PRU10141"/>
    </source>
</evidence>
<dbReference type="Proteomes" id="UP000424462">
    <property type="component" value="Chromosome"/>
</dbReference>
<protein>
    <recommendedName>
        <fullName evidence="1">non-specific serine/threonine protein kinase</fullName>
        <ecNumber evidence="1">2.7.11.1</ecNumber>
    </recommendedName>
</protein>
<dbReference type="InterPro" id="IPR017441">
    <property type="entry name" value="Protein_kinase_ATP_BS"/>
</dbReference>
<sequence>MIGDRYELRENIGNGGMSQVYAAEDTLIGREVAVKMLRVELARDANFRERFRREAQNSGRLNHPSIVSIYDTGESEIDGIAIPYIVMERVHGRTLRDVVREDGPLSPAAAAEVLEPACAALQASHEAGIIHRDIKPANIMITNTGRVKVMDFGIARALDDNTSAMTQTSAVIGTAQYLSPEQARGKPADARSDIYALGCVLYEIITGQPPFEGETPFAVAYQHVQEEATPPSELISGLNPTESVNVDAVVLTAMAKHPADRYQDANEMGADLDLLARNAVTKAARTHLTPEAGGGAEADTRVSREANPTAVVPADDAPTIVAGGGYGAAGAGVAATQVPAATGGNRSLEGRRPTGQRKNRWLATVAALLTVVVLGMVAVFAWDAFRPTSGPGGTQTIEMVTIPDVIDKPANEAVSVLEELGLNVDTAEEPSPDIEEGNVIRVEPVVGSQLQAGARVTLVISTGEEMTNVPDITGMTTEAAAQALAEAGLELDSTVREETDDNVPVGLVIEQTPVSGTELAKGSRVSITVSTGAEQVLVPSLTGMQWSQAESTLISLGFTPQAEYIDSQEDEDTVLNVDAQGSNLPRGSVVTVQVSNGQQILMPDITRVDRADALRALRDAGWSAPDSSLVAGDPVGTAVLIDQDLIAVSSPEEGAVITKDTQINVRYYRFDLSVLNPIGDLP</sequence>
<dbReference type="EMBL" id="CP046455">
    <property type="protein sequence ID" value="QGU06015.1"/>
    <property type="molecule type" value="Genomic_DNA"/>
</dbReference>
<feature type="domain" description="PASTA" evidence="13">
    <location>
        <begin position="532"/>
        <end position="596"/>
    </location>
</feature>
<evidence type="ECO:0000256" key="7">
    <source>
        <dbReference type="ARBA" id="ARBA00022840"/>
    </source>
</evidence>
<dbReference type="PROSITE" id="PS51178">
    <property type="entry name" value="PASTA"/>
    <property type="match status" value="3"/>
</dbReference>
<evidence type="ECO:0000259" key="13">
    <source>
        <dbReference type="PROSITE" id="PS51178"/>
    </source>
</evidence>
<accession>A0A6B8W3P1</accession>
<dbReference type="InterPro" id="IPR005543">
    <property type="entry name" value="PASTA_dom"/>
</dbReference>
<dbReference type="PROSITE" id="PS00108">
    <property type="entry name" value="PROTEIN_KINASE_ST"/>
    <property type="match status" value="1"/>
</dbReference>
<dbReference type="NCBIfam" id="NF033483">
    <property type="entry name" value="PknB_PASTA_kin"/>
    <property type="match status" value="1"/>
</dbReference>
<dbReference type="CDD" id="cd14014">
    <property type="entry name" value="STKc_PknB_like"/>
    <property type="match status" value="1"/>
</dbReference>